<dbReference type="PROSITE" id="PS50294">
    <property type="entry name" value="WD_REPEATS_REGION"/>
    <property type="match status" value="2"/>
</dbReference>
<feature type="repeat" description="WD" evidence="5">
    <location>
        <begin position="199"/>
        <end position="243"/>
    </location>
</feature>
<dbReference type="PANTHER" id="PTHR19918">
    <property type="entry name" value="CELL DIVISION CYCLE 20 CDC20 FIZZY -RELATED"/>
    <property type="match status" value="1"/>
</dbReference>
<evidence type="ECO:0000256" key="5">
    <source>
        <dbReference type="PROSITE-ProRule" id="PRU00221"/>
    </source>
</evidence>
<dbReference type="PANTHER" id="PTHR19918:SF1">
    <property type="entry name" value="FIZZY-RELATED PROTEIN HOMOLOG"/>
    <property type="match status" value="1"/>
</dbReference>
<accession>A0A4P9Z6H2</accession>
<dbReference type="InterPro" id="IPR056150">
    <property type="entry name" value="WD40_CDC20-Fz"/>
</dbReference>
<reference evidence="8" key="1">
    <citation type="journal article" date="2018" name="Nat. Microbiol.">
        <title>Leveraging single-cell genomics to expand the fungal tree of life.</title>
        <authorList>
            <person name="Ahrendt S.R."/>
            <person name="Quandt C.A."/>
            <person name="Ciobanu D."/>
            <person name="Clum A."/>
            <person name="Salamov A."/>
            <person name="Andreopoulos B."/>
            <person name="Cheng J.F."/>
            <person name="Woyke T."/>
            <person name="Pelin A."/>
            <person name="Henrissat B."/>
            <person name="Reynolds N.K."/>
            <person name="Benny G.L."/>
            <person name="Smith M.E."/>
            <person name="James T.Y."/>
            <person name="Grigoriev I.V."/>
        </authorList>
    </citation>
    <scope>NUCLEOTIDE SEQUENCE [LARGE SCALE GENOMIC DNA]</scope>
    <source>
        <strain evidence="8">Benny S71-1</strain>
    </source>
</reference>
<feature type="repeat" description="WD" evidence="5">
    <location>
        <begin position="73"/>
        <end position="114"/>
    </location>
</feature>
<feature type="repeat" description="WD" evidence="5">
    <location>
        <begin position="156"/>
        <end position="188"/>
    </location>
</feature>
<evidence type="ECO:0000256" key="2">
    <source>
        <dbReference type="ARBA" id="ARBA00022574"/>
    </source>
</evidence>
<dbReference type="CDD" id="cd00200">
    <property type="entry name" value="WD40"/>
    <property type="match status" value="1"/>
</dbReference>
<dbReference type="InterPro" id="IPR036322">
    <property type="entry name" value="WD40_repeat_dom_sf"/>
</dbReference>
<dbReference type="SMART" id="SM00320">
    <property type="entry name" value="WD40"/>
    <property type="match status" value="7"/>
</dbReference>
<dbReference type="GO" id="GO:0010997">
    <property type="term" value="F:anaphase-promoting complex binding"/>
    <property type="evidence" value="ECO:0007669"/>
    <property type="project" value="InterPro"/>
</dbReference>
<dbReference type="PROSITE" id="PS50082">
    <property type="entry name" value="WD_REPEATS_2"/>
    <property type="match status" value="4"/>
</dbReference>
<dbReference type="GO" id="GO:1905786">
    <property type="term" value="P:positive regulation of anaphase-promoting complex-dependent catabolic process"/>
    <property type="evidence" value="ECO:0007669"/>
    <property type="project" value="TreeGrafter"/>
</dbReference>
<dbReference type="InterPro" id="IPR015943">
    <property type="entry name" value="WD40/YVTN_repeat-like_dom_sf"/>
</dbReference>
<dbReference type="SUPFAM" id="SSF50978">
    <property type="entry name" value="WD40 repeat-like"/>
    <property type="match status" value="1"/>
</dbReference>
<evidence type="ECO:0000256" key="1">
    <source>
        <dbReference type="ARBA" id="ARBA00006445"/>
    </source>
</evidence>
<dbReference type="Gene3D" id="2.130.10.10">
    <property type="entry name" value="YVTN repeat-like/Quinoprotein amine dehydrogenase"/>
    <property type="match status" value="1"/>
</dbReference>
<feature type="repeat" description="WD" evidence="5">
    <location>
        <begin position="287"/>
        <end position="328"/>
    </location>
</feature>
<dbReference type="GO" id="GO:0031145">
    <property type="term" value="P:anaphase-promoting complex-dependent catabolic process"/>
    <property type="evidence" value="ECO:0007669"/>
    <property type="project" value="TreeGrafter"/>
</dbReference>
<keyword evidence="8" id="KW-1185">Reference proteome</keyword>
<evidence type="ECO:0000259" key="6">
    <source>
        <dbReference type="Pfam" id="PF24807"/>
    </source>
</evidence>
<dbReference type="Pfam" id="PF24807">
    <property type="entry name" value="WD40_CDC20-Fz"/>
    <property type="match status" value="1"/>
</dbReference>
<feature type="domain" description="CDC20/Fizzy WD40" evidence="6">
    <location>
        <begin position="28"/>
        <end position="318"/>
    </location>
</feature>
<evidence type="ECO:0000256" key="4">
    <source>
        <dbReference type="ARBA" id="ARBA00023306"/>
    </source>
</evidence>
<protein>
    <submittedName>
        <fullName evidence="7">WD40-repeat-containing domain protein</fullName>
    </submittedName>
</protein>
<evidence type="ECO:0000256" key="3">
    <source>
        <dbReference type="ARBA" id="ARBA00022737"/>
    </source>
</evidence>
<dbReference type="InterPro" id="IPR001680">
    <property type="entry name" value="WD40_rpt"/>
</dbReference>
<keyword evidence="2 5" id="KW-0853">WD repeat</keyword>
<dbReference type="InterPro" id="IPR033010">
    <property type="entry name" value="Cdc20/Fizzy"/>
</dbReference>
<dbReference type="EMBL" id="KZ989238">
    <property type="protein sequence ID" value="RKP27270.1"/>
    <property type="molecule type" value="Genomic_DNA"/>
</dbReference>
<dbReference type="GO" id="GO:0005680">
    <property type="term" value="C:anaphase-promoting complex"/>
    <property type="evidence" value="ECO:0007669"/>
    <property type="project" value="TreeGrafter"/>
</dbReference>
<dbReference type="OrthoDB" id="10263272at2759"/>
<sequence>MLSPASLDVLAQPRMPLVSVSSQPVKVLDAPDIADDYYLNILDWSSNNLLGVGLGRNVYIWNAVTSDVTKLCEVEQGDSVTCLSWMPQGNHVAVATKKGIIKIWDVQRCGEVRTYLQHSRRVCAMAWCGTTLASGGRGRVIVQRDVRDPSSGIKELAGHSGEICGLRWSPSNTQLASGANDNRVFIWDRRRAMSELWQFKEHTAAVKAIAWSPHQEGLLATGGGSQDGHIRFWNTLSGTALNCVDTQSQVCNLAWSRHDNELVSTHGYVRNDLRIWRYPLLRQVNAFSGHTNRVLYMAVSPDGRTVVTGTPDETLRFWQVFSHSRHHQREDNPLSTAGLVR</sequence>
<organism evidence="7 8">
    <name type="scientific">Syncephalis pseudoplumigaleata</name>
    <dbReference type="NCBI Taxonomy" id="1712513"/>
    <lineage>
        <taxon>Eukaryota</taxon>
        <taxon>Fungi</taxon>
        <taxon>Fungi incertae sedis</taxon>
        <taxon>Zoopagomycota</taxon>
        <taxon>Zoopagomycotina</taxon>
        <taxon>Zoopagomycetes</taxon>
        <taxon>Zoopagales</taxon>
        <taxon>Piptocephalidaceae</taxon>
        <taxon>Syncephalis</taxon>
    </lineage>
</organism>
<keyword evidence="3" id="KW-0677">Repeat</keyword>
<keyword evidence="4" id="KW-0131">Cell cycle</keyword>
<proteinExistence type="inferred from homology"/>
<dbReference type="Proteomes" id="UP000278143">
    <property type="component" value="Unassembled WGS sequence"/>
</dbReference>
<comment type="similarity">
    <text evidence="1">Belongs to the WD repeat CDC20/Fizzy family.</text>
</comment>
<gene>
    <name evidence="7" type="ORF">SYNPS1DRAFT_12948</name>
</gene>
<name>A0A4P9Z6H2_9FUNG</name>
<dbReference type="AlphaFoldDB" id="A0A4P9Z6H2"/>
<evidence type="ECO:0000313" key="7">
    <source>
        <dbReference type="EMBL" id="RKP27270.1"/>
    </source>
</evidence>
<dbReference type="GO" id="GO:1990757">
    <property type="term" value="F:ubiquitin ligase activator activity"/>
    <property type="evidence" value="ECO:0007669"/>
    <property type="project" value="TreeGrafter"/>
</dbReference>
<evidence type="ECO:0000313" key="8">
    <source>
        <dbReference type="Proteomes" id="UP000278143"/>
    </source>
</evidence>